<dbReference type="PRINTS" id="PR00081">
    <property type="entry name" value="GDHRDH"/>
</dbReference>
<evidence type="ECO:0000256" key="3">
    <source>
        <dbReference type="ARBA" id="ARBA00023002"/>
    </source>
</evidence>
<evidence type="ECO:0000313" key="5">
    <source>
        <dbReference type="Proteomes" id="UP001141434"/>
    </source>
</evidence>
<dbReference type="Gene3D" id="3.40.50.720">
    <property type="entry name" value="NAD(P)-binding Rossmann-like Domain"/>
    <property type="match status" value="1"/>
</dbReference>
<dbReference type="Proteomes" id="UP001141434">
    <property type="component" value="Unassembled WGS sequence"/>
</dbReference>
<dbReference type="RefSeq" id="XP_056510308.1">
    <property type="nucleotide sequence ID" value="XM_056657508.1"/>
</dbReference>
<keyword evidence="5" id="KW-1185">Reference proteome</keyword>
<reference evidence="4" key="2">
    <citation type="journal article" date="2023" name="IMA Fungus">
        <title>Comparative genomic study of the Penicillium genus elucidates a diverse pangenome and 15 lateral gene transfer events.</title>
        <authorList>
            <person name="Petersen C."/>
            <person name="Sorensen T."/>
            <person name="Nielsen M.R."/>
            <person name="Sondergaard T.E."/>
            <person name="Sorensen J.L."/>
            <person name="Fitzpatrick D.A."/>
            <person name="Frisvad J.C."/>
            <person name="Nielsen K.L."/>
        </authorList>
    </citation>
    <scope>NUCLEOTIDE SEQUENCE</scope>
    <source>
        <strain evidence="4">IBT 34128</strain>
    </source>
</reference>
<dbReference type="GeneID" id="81396677"/>
<dbReference type="InterPro" id="IPR002347">
    <property type="entry name" value="SDR_fam"/>
</dbReference>
<evidence type="ECO:0000313" key="4">
    <source>
        <dbReference type="EMBL" id="KAJ5092111.1"/>
    </source>
</evidence>
<sequence>MPAPYNTNSTAAELVPDFSPLIKDKVVLTTGVSPGSLGGTFVLSIAQAKPSCFILAGRNTEKLEQCAAEITAETHGIDIRLLQLDLGSLQNVRNAAAQVNGWTEFPAIDVLVNNAGIMAVEYGVSVDGFESHLATNHLGPFLFTNLIMPKILMSKAPRVVMVASDAHRLSPIRFDDSNFDEGKTYNKWFAYGQSKTANMLMALSLATKLDVKHGLLAFSLHPGVVFTNIDRYVDWSVDMEGLRSIDRLLGNREGWKDFNPKSLEQGAATHVYAAFDPALKANNGAYLIESHVADPLSDTVKPWATSSLEAERLWKLSEELVGEKFLY</sequence>
<dbReference type="GO" id="GO:0016491">
    <property type="term" value="F:oxidoreductase activity"/>
    <property type="evidence" value="ECO:0007669"/>
    <property type="project" value="UniProtKB-KW"/>
</dbReference>
<dbReference type="Pfam" id="PF00106">
    <property type="entry name" value="adh_short"/>
    <property type="match status" value="1"/>
</dbReference>
<dbReference type="EMBL" id="JAPMSZ010000009">
    <property type="protein sequence ID" value="KAJ5092111.1"/>
    <property type="molecule type" value="Genomic_DNA"/>
</dbReference>
<gene>
    <name evidence="4" type="ORF">NUU61_006981</name>
</gene>
<evidence type="ECO:0000256" key="2">
    <source>
        <dbReference type="ARBA" id="ARBA00022857"/>
    </source>
</evidence>
<dbReference type="PANTHER" id="PTHR24320">
    <property type="entry name" value="RETINOL DEHYDROGENASE"/>
    <property type="match status" value="1"/>
</dbReference>
<organism evidence="4 5">
    <name type="scientific">Penicillium alfredii</name>
    <dbReference type="NCBI Taxonomy" id="1506179"/>
    <lineage>
        <taxon>Eukaryota</taxon>
        <taxon>Fungi</taxon>
        <taxon>Dikarya</taxon>
        <taxon>Ascomycota</taxon>
        <taxon>Pezizomycotina</taxon>
        <taxon>Eurotiomycetes</taxon>
        <taxon>Eurotiomycetidae</taxon>
        <taxon>Eurotiales</taxon>
        <taxon>Aspergillaceae</taxon>
        <taxon>Penicillium</taxon>
    </lineage>
</organism>
<dbReference type="SUPFAM" id="SSF51735">
    <property type="entry name" value="NAD(P)-binding Rossmann-fold domains"/>
    <property type="match status" value="1"/>
</dbReference>
<dbReference type="OrthoDB" id="191139at2759"/>
<name>A0A9W9F259_9EURO</name>
<dbReference type="PANTHER" id="PTHR24320:SF283">
    <property type="entry name" value="RETINOL DEHYDROGENASE 11"/>
    <property type="match status" value="1"/>
</dbReference>
<keyword evidence="3" id="KW-0560">Oxidoreductase</keyword>
<comment type="caution">
    <text evidence="4">The sequence shown here is derived from an EMBL/GenBank/DDBJ whole genome shotgun (WGS) entry which is preliminary data.</text>
</comment>
<protein>
    <recommendedName>
        <fullName evidence="6">Short-chain dehydrogenase</fullName>
    </recommendedName>
</protein>
<comment type="similarity">
    <text evidence="1">Belongs to the short-chain dehydrogenases/reductases (SDR) family.</text>
</comment>
<dbReference type="InterPro" id="IPR036291">
    <property type="entry name" value="NAD(P)-bd_dom_sf"/>
</dbReference>
<keyword evidence="2" id="KW-0521">NADP</keyword>
<evidence type="ECO:0000256" key="1">
    <source>
        <dbReference type="ARBA" id="ARBA00006484"/>
    </source>
</evidence>
<evidence type="ECO:0008006" key="6">
    <source>
        <dbReference type="Google" id="ProtNLM"/>
    </source>
</evidence>
<proteinExistence type="inferred from homology"/>
<accession>A0A9W9F259</accession>
<reference evidence="4" key="1">
    <citation type="submission" date="2022-11" db="EMBL/GenBank/DDBJ databases">
        <authorList>
            <person name="Petersen C."/>
        </authorList>
    </citation>
    <scope>NUCLEOTIDE SEQUENCE</scope>
    <source>
        <strain evidence="4">IBT 34128</strain>
    </source>
</reference>
<dbReference type="AlphaFoldDB" id="A0A9W9F259"/>